<dbReference type="Proteomes" id="UP000324800">
    <property type="component" value="Unassembled WGS sequence"/>
</dbReference>
<protein>
    <submittedName>
        <fullName evidence="1">Uncharacterized protein</fullName>
    </submittedName>
</protein>
<proteinExistence type="predicted"/>
<reference evidence="1 2" key="1">
    <citation type="submission" date="2019-03" db="EMBL/GenBank/DDBJ databases">
        <title>Single cell metagenomics reveals metabolic interactions within the superorganism composed of flagellate Streblomastix strix and complex community of Bacteroidetes bacteria on its surface.</title>
        <authorList>
            <person name="Treitli S.C."/>
            <person name="Kolisko M."/>
            <person name="Husnik F."/>
            <person name="Keeling P."/>
            <person name="Hampl V."/>
        </authorList>
    </citation>
    <scope>NUCLEOTIDE SEQUENCE [LARGE SCALE GENOMIC DNA]</scope>
    <source>
        <strain evidence="1">ST1C</strain>
    </source>
</reference>
<gene>
    <name evidence="1" type="ORF">EZS28_029225</name>
</gene>
<dbReference type="AlphaFoldDB" id="A0A5J4UY24"/>
<sequence length="123" mass="14366">MMQFSVNATQQVIDGQHNIWCRHRQRIGEFEELWTKSGKIWEDLTQVKGPETVISNFIAQYVSANANNANSNACITTVGMLFRIQGFWEDMINEFALKQIMKKPTAETRKRRKKNQQINWISC</sequence>
<name>A0A5J4UY24_9EUKA</name>
<comment type="caution">
    <text evidence="1">The sequence shown here is derived from an EMBL/GenBank/DDBJ whole genome shotgun (WGS) entry which is preliminary data.</text>
</comment>
<evidence type="ECO:0000313" key="1">
    <source>
        <dbReference type="EMBL" id="KAA6375247.1"/>
    </source>
</evidence>
<evidence type="ECO:0000313" key="2">
    <source>
        <dbReference type="Proteomes" id="UP000324800"/>
    </source>
</evidence>
<organism evidence="1 2">
    <name type="scientific">Streblomastix strix</name>
    <dbReference type="NCBI Taxonomy" id="222440"/>
    <lineage>
        <taxon>Eukaryota</taxon>
        <taxon>Metamonada</taxon>
        <taxon>Preaxostyla</taxon>
        <taxon>Oxymonadida</taxon>
        <taxon>Streblomastigidae</taxon>
        <taxon>Streblomastix</taxon>
    </lineage>
</organism>
<accession>A0A5J4UY24</accession>
<dbReference type="EMBL" id="SNRW01011375">
    <property type="protein sequence ID" value="KAA6375247.1"/>
    <property type="molecule type" value="Genomic_DNA"/>
</dbReference>